<evidence type="ECO:0000256" key="3">
    <source>
        <dbReference type="ARBA" id="ARBA00023082"/>
    </source>
</evidence>
<dbReference type="InterPro" id="IPR041916">
    <property type="entry name" value="Anti_sigma_zinc_sf"/>
</dbReference>
<dbReference type="GO" id="GO:0016987">
    <property type="term" value="F:sigma factor activity"/>
    <property type="evidence" value="ECO:0007669"/>
    <property type="project" value="UniProtKB-KW"/>
</dbReference>
<feature type="compositionally biased region" description="Pro residues" evidence="6">
    <location>
        <begin position="363"/>
        <end position="372"/>
    </location>
</feature>
<comment type="caution">
    <text evidence="9">The sequence shown here is derived from an EMBL/GenBank/DDBJ whole genome shotgun (WGS) entry which is preliminary data.</text>
</comment>
<evidence type="ECO:0000256" key="1">
    <source>
        <dbReference type="ARBA" id="ARBA00010641"/>
    </source>
</evidence>
<accession>A0A7X0G3W7</accession>
<feature type="region of interest" description="Disordered" evidence="6">
    <location>
        <begin position="305"/>
        <end position="394"/>
    </location>
</feature>
<dbReference type="Pfam" id="PF04542">
    <property type="entry name" value="Sigma70_r2"/>
    <property type="match status" value="1"/>
</dbReference>
<dbReference type="NCBIfam" id="TIGR02937">
    <property type="entry name" value="sigma70-ECF"/>
    <property type="match status" value="1"/>
</dbReference>
<sequence length="460" mass="49088">MEPGDDVTAPGGAEPSDAALISRIREGDDAAFGTLYERHLPAARGLAGHLAGRDAAEDAVQDAFAKVLSVLRRGGGPDSGFRPYLLTAVRRTVYDRQRADRRVHHTDDIEAYEVGEPFDDPAVEALERSMVARAFLSLPERWQTVLWHTEVEDGRPADVAPILGLTANGAAALAYRAREGLRQAYLQMHLDGLRPGDACRPVLDKLGAYVRDALPGRDSRRVGRHLDGCKRCKGLYGELAQVNTALRDHIGPLVLGSASTAYLASKGGLFLWVRLLPRGQQQVLAGAVAAATGAMALGLVLVSDDQSAPAPRTPPSAAEPVAPPAVRPPAARPPAARPPVARPPAKKQDPVRPAAAEPRVRPPHPAPRPRVAPPHVKKPSAPAPAPSRPTERPGGLLVHIQVRVPLLSAEVRVHLGIDTPSGEIRSIRHRAIRHRAASSGEAHGHGRHPGLKRGSRARLD</sequence>
<protein>
    <submittedName>
        <fullName evidence="9">RNA polymerase sigma factor (Sigma-70 family)</fullName>
    </submittedName>
</protein>
<dbReference type="InterPro" id="IPR014284">
    <property type="entry name" value="RNA_pol_sigma-70_dom"/>
</dbReference>
<dbReference type="Gene3D" id="1.10.1740.10">
    <property type="match status" value="1"/>
</dbReference>
<evidence type="ECO:0000256" key="6">
    <source>
        <dbReference type="SAM" id="MobiDB-lite"/>
    </source>
</evidence>
<dbReference type="Gene3D" id="1.10.10.1320">
    <property type="entry name" value="Anti-sigma factor, zinc-finger domain"/>
    <property type="match status" value="1"/>
</dbReference>
<dbReference type="PANTHER" id="PTHR43133">
    <property type="entry name" value="RNA POLYMERASE ECF-TYPE SIGMA FACTO"/>
    <property type="match status" value="1"/>
</dbReference>
<evidence type="ECO:0000313" key="10">
    <source>
        <dbReference type="Proteomes" id="UP000546324"/>
    </source>
</evidence>
<keyword evidence="5" id="KW-0804">Transcription</keyword>
<dbReference type="InterPro" id="IPR013325">
    <property type="entry name" value="RNA_pol_sigma_r2"/>
</dbReference>
<dbReference type="Pfam" id="PF13490">
    <property type="entry name" value="zf-HC2"/>
    <property type="match status" value="1"/>
</dbReference>
<dbReference type="SUPFAM" id="SSF88659">
    <property type="entry name" value="Sigma3 and sigma4 domains of RNA polymerase sigma factors"/>
    <property type="match status" value="1"/>
</dbReference>
<dbReference type="EMBL" id="JACHMQ010000001">
    <property type="protein sequence ID" value="MBB6398979.1"/>
    <property type="molecule type" value="Genomic_DNA"/>
</dbReference>
<dbReference type="GO" id="GO:0003677">
    <property type="term" value="F:DNA binding"/>
    <property type="evidence" value="ECO:0007669"/>
    <property type="project" value="UniProtKB-KW"/>
</dbReference>
<evidence type="ECO:0000256" key="2">
    <source>
        <dbReference type="ARBA" id="ARBA00023015"/>
    </source>
</evidence>
<evidence type="ECO:0000313" key="9">
    <source>
        <dbReference type="EMBL" id="MBB6398979.1"/>
    </source>
</evidence>
<comment type="similarity">
    <text evidence="1">Belongs to the sigma-70 factor family. ECF subfamily.</text>
</comment>
<dbReference type="RefSeq" id="WP_185030536.1">
    <property type="nucleotide sequence ID" value="NZ_JACHMQ010000001.1"/>
</dbReference>
<dbReference type="InterPro" id="IPR007627">
    <property type="entry name" value="RNA_pol_sigma70_r2"/>
</dbReference>
<dbReference type="InterPro" id="IPR027383">
    <property type="entry name" value="Znf_put"/>
</dbReference>
<dbReference type="PANTHER" id="PTHR43133:SF8">
    <property type="entry name" value="RNA POLYMERASE SIGMA FACTOR HI_1459-RELATED"/>
    <property type="match status" value="1"/>
</dbReference>
<keyword evidence="10" id="KW-1185">Reference proteome</keyword>
<dbReference type="InterPro" id="IPR039425">
    <property type="entry name" value="RNA_pol_sigma-70-like"/>
</dbReference>
<gene>
    <name evidence="9" type="ORF">BKA00_005893</name>
</gene>
<feature type="compositionally biased region" description="Basic residues" evidence="6">
    <location>
        <begin position="445"/>
        <end position="460"/>
    </location>
</feature>
<dbReference type="SUPFAM" id="SSF88946">
    <property type="entry name" value="Sigma2 domain of RNA polymerase sigma factors"/>
    <property type="match status" value="1"/>
</dbReference>
<feature type="compositionally biased region" description="Pro residues" evidence="6">
    <location>
        <begin position="321"/>
        <end position="342"/>
    </location>
</feature>
<proteinExistence type="inferred from homology"/>
<feature type="region of interest" description="Disordered" evidence="6">
    <location>
        <begin position="435"/>
        <end position="460"/>
    </location>
</feature>
<evidence type="ECO:0000259" key="7">
    <source>
        <dbReference type="Pfam" id="PF04542"/>
    </source>
</evidence>
<dbReference type="Gene3D" id="1.10.10.10">
    <property type="entry name" value="Winged helix-like DNA-binding domain superfamily/Winged helix DNA-binding domain"/>
    <property type="match status" value="1"/>
</dbReference>
<feature type="domain" description="RNA polymerase sigma-70 region 2" evidence="7">
    <location>
        <begin position="35"/>
        <end position="102"/>
    </location>
</feature>
<reference evidence="9 10" key="1">
    <citation type="submission" date="2020-08" db="EMBL/GenBank/DDBJ databases">
        <title>Sequencing the genomes of 1000 actinobacteria strains.</title>
        <authorList>
            <person name="Klenk H.-P."/>
        </authorList>
    </citation>
    <scope>NUCLEOTIDE SEQUENCE [LARGE SCALE GENOMIC DNA]</scope>
    <source>
        <strain evidence="9 10">DSM 43675</strain>
    </source>
</reference>
<dbReference type="Proteomes" id="UP000546324">
    <property type="component" value="Unassembled WGS sequence"/>
</dbReference>
<feature type="domain" description="Putative zinc-finger" evidence="8">
    <location>
        <begin position="199"/>
        <end position="232"/>
    </location>
</feature>
<dbReference type="AlphaFoldDB" id="A0A7X0G3W7"/>
<organism evidence="9 10">
    <name type="scientific">Actinomadura coerulea</name>
    <dbReference type="NCBI Taxonomy" id="46159"/>
    <lineage>
        <taxon>Bacteria</taxon>
        <taxon>Bacillati</taxon>
        <taxon>Actinomycetota</taxon>
        <taxon>Actinomycetes</taxon>
        <taxon>Streptosporangiales</taxon>
        <taxon>Thermomonosporaceae</taxon>
        <taxon>Actinomadura</taxon>
    </lineage>
</organism>
<keyword evidence="4" id="KW-0238">DNA-binding</keyword>
<dbReference type="InterPro" id="IPR036388">
    <property type="entry name" value="WH-like_DNA-bd_sf"/>
</dbReference>
<evidence type="ECO:0000256" key="4">
    <source>
        <dbReference type="ARBA" id="ARBA00023125"/>
    </source>
</evidence>
<evidence type="ECO:0000256" key="5">
    <source>
        <dbReference type="ARBA" id="ARBA00023163"/>
    </source>
</evidence>
<dbReference type="GO" id="GO:0006352">
    <property type="term" value="P:DNA-templated transcription initiation"/>
    <property type="evidence" value="ECO:0007669"/>
    <property type="project" value="InterPro"/>
</dbReference>
<keyword evidence="3" id="KW-0731">Sigma factor</keyword>
<evidence type="ECO:0000259" key="8">
    <source>
        <dbReference type="Pfam" id="PF13490"/>
    </source>
</evidence>
<dbReference type="InterPro" id="IPR013324">
    <property type="entry name" value="RNA_pol_sigma_r3/r4-like"/>
</dbReference>
<keyword evidence="2" id="KW-0805">Transcription regulation</keyword>
<name>A0A7X0G3W7_9ACTN</name>